<dbReference type="AlphaFoldDB" id="A0A4R2MWJ7"/>
<proteinExistence type="predicted"/>
<dbReference type="RefSeq" id="WP_132750491.1">
    <property type="nucleotide sequence ID" value="NZ_QXNC01000053.1"/>
</dbReference>
<evidence type="ECO:0000313" key="2">
    <source>
        <dbReference type="Proteomes" id="UP000295182"/>
    </source>
</evidence>
<evidence type="ECO:0000313" key="1">
    <source>
        <dbReference type="EMBL" id="TCP11332.1"/>
    </source>
</evidence>
<reference evidence="1 2" key="1">
    <citation type="submission" date="2019-03" db="EMBL/GenBank/DDBJ databases">
        <title>Genomic Encyclopedia of Type Strains, Phase IV (KMG-IV): sequencing the most valuable type-strain genomes for metagenomic binning, comparative biology and taxonomic classification.</title>
        <authorList>
            <person name="Goeker M."/>
        </authorList>
    </citation>
    <scope>NUCLEOTIDE SEQUENCE [LARGE SCALE GENOMIC DNA]</scope>
    <source>
        <strain evidence="1 2">DSM 1837</strain>
    </source>
</reference>
<name>A0A4R2MWJ7_9BURK</name>
<gene>
    <name evidence="1" type="ORF">EV674_1455</name>
</gene>
<protein>
    <submittedName>
        <fullName evidence="1">Uncharacterized protein</fullName>
    </submittedName>
</protein>
<keyword evidence="2" id="KW-1185">Reference proteome</keyword>
<dbReference type="OrthoDB" id="5185616at2"/>
<accession>A0A4R2MWJ7</accession>
<comment type="caution">
    <text evidence="1">The sequence shown here is derived from an EMBL/GenBank/DDBJ whole genome shotgun (WGS) entry which is preliminary data.</text>
</comment>
<organism evidence="1 2">
    <name type="scientific">Simplicispira metamorpha</name>
    <dbReference type="NCBI Taxonomy" id="80881"/>
    <lineage>
        <taxon>Bacteria</taxon>
        <taxon>Pseudomonadati</taxon>
        <taxon>Pseudomonadota</taxon>
        <taxon>Betaproteobacteria</taxon>
        <taxon>Burkholderiales</taxon>
        <taxon>Comamonadaceae</taxon>
        <taxon>Simplicispira</taxon>
    </lineage>
</organism>
<sequence length="221" mass="25888">MKPPNQNEIINNISLRINAAKNQEELAEILRQIKKEDEENILIHLEPYSYDWCDQLLNFRGSTERLSRLLDSASEITTDDFLKLLGKYWEVMDDIGLHIDELRDALFDIHQIEYGPLYTMMDPEEVEVFDDLPENLTVYRGCYENNKFGYSWSLKRNVAEAFPFLRRYRQLGKPILVTAQIEKSEAAALKLGRQEEEIILFKPPKNFTVTELKRKKASGKE</sequence>
<dbReference type="EMBL" id="SLXH01000045">
    <property type="protein sequence ID" value="TCP11332.1"/>
    <property type="molecule type" value="Genomic_DNA"/>
</dbReference>
<dbReference type="Proteomes" id="UP000295182">
    <property type="component" value="Unassembled WGS sequence"/>
</dbReference>